<evidence type="ECO:0000256" key="1">
    <source>
        <dbReference type="SAM" id="Phobius"/>
    </source>
</evidence>
<keyword evidence="1" id="KW-0472">Membrane</keyword>
<feature type="transmembrane region" description="Helical" evidence="1">
    <location>
        <begin position="6"/>
        <end position="27"/>
    </location>
</feature>
<gene>
    <name evidence="2" type="ORF">PQR08_37005</name>
</gene>
<keyword evidence="1" id="KW-1133">Transmembrane helix</keyword>
<accession>A0ABW9CWQ9</accession>
<name>A0ABW9CWQ9_9BURK</name>
<evidence type="ECO:0000313" key="3">
    <source>
        <dbReference type="Proteomes" id="UP001629462"/>
    </source>
</evidence>
<keyword evidence="3" id="KW-1185">Reference proteome</keyword>
<dbReference type="Proteomes" id="UP001629462">
    <property type="component" value="Unassembled WGS sequence"/>
</dbReference>
<sequence>MSAIYSLSGILSIVGGLLAVGVFIFIPQLKTNYSALTRASRLSVFITIAILVLGGVAALFTHKLEPGKPVLAEHVGTGEEPKPSAGTLSGEVNQQAASITKDVPLSEMFSEHASPFNPTTRSFDRIVEATPGYRIARAEIIDVQQARLSDLTVEITDNGAAAVVHFRLTSGPQFDRYGGSIDATLRLTERRVPSSAFQASGTKQ</sequence>
<dbReference type="EMBL" id="JAQQDB010000068">
    <property type="protein sequence ID" value="MFM0523026.1"/>
    <property type="molecule type" value="Genomic_DNA"/>
</dbReference>
<reference evidence="2 3" key="1">
    <citation type="journal article" date="2024" name="Chem. Sci.">
        <title>Discovery of megapolipeptins by genome mining of a Burkholderiales bacteria collection.</title>
        <authorList>
            <person name="Paulo B.S."/>
            <person name="Recchia M.J.J."/>
            <person name="Lee S."/>
            <person name="Fergusson C.H."/>
            <person name="Romanowski S.B."/>
            <person name="Hernandez A."/>
            <person name="Krull N."/>
            <person name="Liu D.Y."/>
            <person name="Cavanagh H."/>
            <person name="Bos A."/>
            <person name="Gray C.A."/>
            <person name="Murphy B.T."/>
            <person name="Linington R.G."/>
            <person name="Eustaquio A.S."/>
        </authorList>
    </citation>
    <scope>NUCLEOTIDE SEQUENCE [LARGE SCALE GENOMIC DNA]</scope>
    <source>
        <strain evidence="2 3">RL17-374-BIF-D</strain>
    </source>
</reference>
<protein>
    <submittedName>
        <fullName evidence="2">Uncharacterized protein</fullName>
    </submittedName>
</protein>
<feature type="transmembrane region" description="Helical" evidence="1">
    <location>
        <begin position="39"/>
        <end position="60"/>
    </location>
</feature>
<proteinExistence type="predicted"/>
<keyword evidence="1" id="KW-0812">Transmembrane</keyword>
<organism evidence="2 3">
    <name type="scientific">Caballeronia jiangsuensis</name>
    <dbReference type="NCBI Taxonomy" id="1458357"/>
    <lineage>
        <taxon>Bacteria</taxon>
        <taxon>Pseudomonadati</taxon>
        <taxon>Pseudomonadota</taxon>
        <taxon>Betaproteobacteria</taxon>
        <taxon>Burkholderiales</taxon>
        <taxon>Burkholderiaceae</taxon>
        <taxon>Caballeronia</taxon>
    </lineage>
</organism>
<evidence type="ECO:0000313" key="2">
    <source>
        <dbReference type="EMBL" id="MFM0523026.1"/>
    </source>
</evidence>
<dbReference type="RefSeq" id="WP_408164212.1">
    <property type="nucleotide sequence ID" value="NZ_JAQQDB010000068.1"/>
</dbReference>
<comment type="caution">
    <text evidence="2">The sequence shown here is derived from an EMBL/GenBank/DDBJ whole genome shotgun (WGS) entry which is preliminary data.</text>
</comment>